<accession>A0ABM7YS45</accession>
<dbReference type="Gene3D" id="2.160.20.10">
    <property type="entry name" value="Single-stranded right-handed beta-helix, Pectin lyase-like"/>
    <property type="match status" value="1"/>
</dbReference>
<evidence type="ECO:0000313" key="2">
    <source>
        <dbReference type="EMBL" id="BDI07390.1"/>
    </source>
</evidence>
<dbReference type="SUPFAM" id="SSF51126">
    <property type="entry name" value="Pectin lyase-like"/>
    <property type="match status" value="1"/>
</dbReference>
<reference evidence="2" key="1">
    <citation type="submission" date="2022-04" db="EMBL/GenBank/DDBJ databases">
        <title>Whole genome sequence of Sphaerotilus sp. FB-5.</title>
        <authorList>
            <person name="Takeda M."/>
            <person name="Narihara S."/>
            <person name="Akimoto M."/>
            <person name="Akimoto R."/>
            <person name="Nishiyashiki S."/>
            <person name="Murakami T."/>
        </authorList>
    </citation>
    <scope>NUCLEOTIDE SEQUENCE</scope>
    <source>
        <strain evidence="2">FB-5</strain>
    </source>
</reference>
<keyword evidence="3" id="KW-1185">Reference proteome</keyword>
<organism evidence="2 3">
    <name type="scientific">Sphaerotilus microaerophilus</name>
    <dbReference type="NCBI Taxonomy" id="2914710"/>
    <lineage>
        <taxon>Bacteria</taxon>
        <taxon>Pseudomonadati</taxon>
        <taxon>Pseudomonadota</taxon>
        <taxon>Betaproteobacteria</taxon>
        <taxon>Burkholderiales</taxon>
        <taxon>Sphaerotilaceae</taxon>
        <taxon>Sphaerotilus</taxon>
    </lineage>
</organism>
<evidence type="ECO:0000313" key="3">
    <source>
        <dbReference type="Proteomes" id="UP001057498"/>
    </source>
</evidence>
<dbReference type="InterPro" id="IPR011050">
    <property type="entry name" value="Pectin_lyase_fold/virulence"/>
</dbReference>
<feature type="compositionally biased region" description="Low complexity" evidence="1">
    <location>
        <begin position="58"/>
        <end position="79"/>
    </location>
</feature>
<feature type="region of interest" description="Disordered" evidence="1">
    <location>
        <begin position="1"/>
        <end position="25"/>
    </location>
</feature>
<evidence type="ECO:0008006" key="4">
    <source>
        <dbReference type="Google" id="ProtNLM"/>
    </source>
</evidence>
<feature type="region of interest" description="Disordered" evidence="1">
    <location>
        <begin position="58"/>
        <end position="102"/>
    </location>
</feature>
<dbReference type="EMBL" id="AP025730">
    <property type="protein sequence ID" value="BDI07390.1"/>
    <property type="molecule type" value="Genomic_DNA"/>
</dbReference>
<gene>
    <name evidence="2" type="ORF">CATMQ487_43600</name>
</gene>
<protein>
    <recommendedName>
        <fullName evidence="4">Right handed beta helix domain-containing protein</fullName>
    </recommendedName>
</protein>
<evidence type="ECO:0000256" key="1">
    <source>
        <dbReference type="SAM" id="MobiDB-lite"/>
    </source>
</evidence>
<proteinExistence type="predicted"/>
<name>A0ABM7YS45_9BURK</name>
<sequence>MQLDTRTRRTAANNGPIDRNPRQYPMHPIALASSTRPRLGLLQLALVGALASLAACGGGTDSTAEADAPTTATTANAPADDSRATAEDYGSGRDAAAAESDTAQLTVAADTTGSTATSADTGGTMSALAVDPAYVSVPGTITLPNPTLQNLTVEWAFTGDANKSAVVNVRYRKTGTTAWTVGAPLRRIQAASTSGFSWATRHSGSVFDLQPGTSYDLELALVDADGGSTTRTVTVATRAVPQPMAGAPIKAATTANYKTVLAAAVPGDIIELAAGSYAAFSLTKDGTEAKPIVVRPKTGLAKGSVIVNGELSLISRKYVQIRGLTVNGRIRFNSSLGVAIVGNTVNAQRSVGDGDGIVTWNASENAYIADNTVNGTTVWANSSLGVNGDNWGEGILVSGPGHVIMNNRVKGFRDGISFLEGTEAVKQYSIDVLNNDISETADDAIEADFCHHNCRIMRNRLTNTFIAMSSQPGLGGPTWFIRNVAYNVAHVGFKLYRTSYGDVLLHNTIVKNGDAFGAYPGVPIYNLLSRNNLFIGGPGGTWGGYSSGSGRVIDQYYLDTASSSIDYDALGSTLGTFNAQVGSLRTSTLADLRAKTTEKNAVQVGLTAFAATVAFPAAAMTQFTAPDLRLRAGGGATDVGQVLPGINDGFTGTKPDAGAYEYGTALPVYGPRI</sequence>
<dbReference type="InterPro" id="IPR012334">
    <property type="entry name" value="Pectin_lyas_fold"/>
</dbReference>
<dbReference type="Proteomes" id="UP001057498">
    <property type="component" value="Chromosome"/>
</dbReference>